<proteinExistence type="predicted"/>
<accession>A0A820PJ20</accession>
<feature type="non-terminal residue" evidence="1">
    <location>
        <position position="1"/>
    </location>
</feature>
<dbReference type="EMBL" id="CAJOBG010041235">
    <property type="protein sequence ID" value="CAF4407241.1"/>
    <property type="molecule type" value="Genomic_DNA"/>
</dbReference>
<protein>
    <submittedName>
        <fullName evidence="1">Uncharacterized protein</fullName>
    </submittedName>
</protein>
<name>A0A820PJ20_9BILA</name>
<dbReference type="Proteomes" id="UP000663866">
    <property type="component" value="Unassembled WGS sequence"/>
</dbReference>
<organism evidence="1 2">
    <name type="scientific">Rotaria magnacalcarata</name>
    <dbReference type="NCBI Taxonomy" id="392030"/>
    <lineage>
        <taxon>Eukaryota</taxon>
        <taxon>Metazoa</taxon>
        <taxon>Spiralia</taxon>
        <taxon>Gnathifera</taxon>
        <taxon>Rotifera</taxon>
        <taxon>Eurotatoria</taxon>
        <taxon>Bdelloidea</taxon>
        <taxon>Philodinida</taxon>
        <taxon>Philodinidae</taxon>
        <taxon>Rotaria</taxon>
    </lineage>
</organism>
<evidence type="ECO:0000313" key="1">
    <source>
        <dbReference type="EMBL" id="CAF4407241.1"/>
    </source>
</evidence>
<dbReference type="AlphaFoldDB" id="A0A820PJ20"/>
<evidence type="ECO:0000313" key="2">
    <source>
        <dbReference type="Proteomes" id="UP000663866"/>
    </source>
</evidence>
<gene>
    <name evidence="1" type="ORF">OVN521_LOCUS35236</name>
</gene>
<comment type="caution">
    <text evidence="1">The sequence shown here is derived from an EMBL/GenBank/DDBJ whole genome shotgun (WGS) entry which is preliminary data.</text>
</comment>
<reference evidence="1" key="1">
    <citation type="submission" date="2021-02" db="EMBL/GenBank/DDBJ databases">
        <authorList>
            <person name="Nowell W R."/>
        </authorList>
    </citation>
    <scope>NUCLEOTIDE SEQUENCE</scope>
</reference>
<sequence length="65" mass="7951">YDQATIFILFVDDATFKVFLAEFDKRDYWLSKLRPKKKYSSMIDLIEMKKKNFIFLSKFYLPNLQ</sequence>
<keyword evidence="2" id="KW-1185">Reference proteome</keyword>